<feature type="transmembrane region" description="Helical" evidence="1">
    <location>
        <begin position="232"/>
        <end position="250"/>
    </location>
</feature>
<keyword evidence="1" id="KW-1133">Transmembrane helix</keyword>
<dbReference type="Proteomes" id="UP000178323">
    <property type="component" value="Unassembled WGS sequence"/>
</dbReference>
<evidence type="ECO:0000256" key="1">
    <source>
        <dbReference type="SAM" id="Phobius"/>
    </source>
</evidence>
<feature type="transmembrane region" description="Helical" evidence="1">
    <location>
        <begin position="61"/>
        <end position="80"/>
    </location>
</feature>
<dbReference type="PANTHER" id="PTHR36832">
    <property type="entry name" value="SLR1174 PROTEIN-RELATED"/>
    <property type="match status" value="1"/>
</dbReference>
<proteinExistence type="predicted"/>
<dbReference type="InterPro" id="IPR010390">
    <property type="entry name" value="ABC-2_transporter-like"/>
</dbReference>
<keyword evidence="1" id="KW-0472">Membrane</keyword>
<comment type="caution">
    <text evidence="2">The sequence shown here is derived from an EMBL/GenBank/DDBJ whole genome shotgun (WGS) entry which is preliminary data.</text>
</comment>
<reference evidence="2 3" key="1">
    <citation type="journal article" date="2016" name="Nat. Commun.">
        <title>Thousands of microbial genomes shed light on interconnected biogeochemical processes in an aquifer system.</title>
        <authorList>
            <person name="Anantharaman K."/>
            <person name="Brown C.T."/>
            <person name="Hug L.A."/>
            <person name="Sharon I."/>
            <person name="Castelle C.J."/>
            <person name="Probst A.J."/>
            <person name="Thomas B.C."/>
            <person name="Singh A."/>
            <person name="Wilkins M.J."/>
            <person name="Karaoz U."/>
            <person name="Brodie E.L."/>
            <person name="Williams K.H."/>
            <person name="Hubbard S.S."/>
            <person name="Banfield J.F."/>
        </authorList>
    </citation>
    <scope>NUCLEOTIDE SEQUENCE [LARGE SCALE GENOMIC DNA]</scope>
</reference>
<evidence type="ECO:0000313" key="2">
    <source>
        <dbReference type="EMBL" id="OGF22568.1"/>
    </source>
</evidence>
<sequence length="262" mass="31259">MKKYWIIFKLELQKDMQYRFNFLISILSNAIILIFFFYFWIRIYSEGNRLGSYDLKTLLTYYLFSIILSQVLFRETAWVVSEEISEGGMNNFLLKPLSYIMNHIMKYLGSFMAAIAHYAPFVILAAFFLRKQFIYPLSFIQWIFFIISFSLAAFFYFLIFYCMGLASFWVERIWGLSYGFMVFSNFMAGRLLPIDLFPEWFIKLSDCLPFKYMLYEPISIFLNKISFNWQSLLVPLGWVIALFVLAKLLWKRGVIIYEAYGA</sequence>
<dbReference type="PANTHER" id="PTHR36832:SF1">
    <property type="entry name" value="SLR1174 PROTEIN"/>
    <property type="match status" value="1"/>
</dbReference>
<keyword evidence="1" id="KW-0812">Transmembrane</keyword>
<evidence type="ECO:0000313" key="3">
    <source>
        <dbReference type="Proteomes" id="UP000178323"/>
    </source>
</evidence>
<evidence type="ECO:0008006" key="4">
    <source>
        <dbReference type="Google" id="ProtNLM"/>
    </source>
</evidence>
<accession>A0A1F5S760</accession>
<dbReference type="EMBL" id="MFFS01000021">
    <property type="protein sequence ID" value="OGF22568.1"/>
    <property type="molecule type" value="Genomic_DNA"/>
</dbReference>
<name>A0A1F5S760_9BACT</name>
<feature type="transmembrane region" description="Helical" evidence="1">
    <location>
        <begin position="20"/>
        <end position="41"/>
    </location>
</feature>
<dbReference type="Pfam" id="PF06182">
    <property type="entry name" value="ABC2_membrane_6"/>
    <property type="match status" value="1"/>
</dbReference>
<dbReference type="AlphaFoldDB" id="A0A1F5S760"/>
<dbReference type="STRING" id="1797985.A2Y83_00460"/>
<feature type="transmembrane region" description="Helical" evidence="1">
    <location>
        <begin position="139"/>
        <end position="161"/>
    </location>
</feature>
<organism evidence="2 3">
    <name type="scientific">Candidatus Falkowbacteria bacterium RBG_13_39_14</name>
    <dbReference type="NCBI Taxonomy" id="1797985"/>
    <lineage>
        <taxon>Bacteria</taxon>
        <taxon>Candidatus Falkowiibacteriota</taxon>
    </lineage>
</organism>
<protein>
    <recommendedName>
        <fullName evidence="4">ABC transporter permease</fullName>
    </recommendedName>
</protein>
<gene>
    <name evidence="2" type="ORF">A2Y83_00460</name>
</gene>
<feature type="transmembrane region" description="Helical" evidence="1">
    <location>
        <begin position="173"/>
        <end position="192"/>
    </location>
</feature>
<feature type="transmembrane region" description="Helical" evidence="1">
    <location>
        <begin position="107"/>
        <end position="127"/>
    </location>
</feature>